<dbReference type="GO" id="GO:0005739">
    <property type="term" value="C:mitochondrion"/>
    <property type="evidence" value="ECO:0007669"/>
    <property type="project" value="TreeGrafter"/>
</dbReference>
<dbReference type="PANTHER" id="PTHR43884">
    <property type="entry name" value="ACYL-COA DEHYDROGENASE"/>
    <property type="match status" value="1"/>
</dbReference>
<keyword evidence="3" id="KW-0285">Flavoprotein</keyword>
<dbReference type="InterPro" id="IPR036250">
    <property type="entry name" value="AcylCo_DH-like_C"/>
</dbReference>
<dbReference type="EMBL" id="LJIG01016258">
    <property type="protein sequence ID" value="KRT81142.1"/>
    <property type="molecule type" value="Genomic_DNA"/>
</dbReference>
<evidence type="ECO:0000256" key="1">
    <source>
        <dbReference type="ARBA" id="ARBA00001974"/>
    </source>
</evidence>
<dbReference type="InterPro" id="IPR009100">
    <property type="entry name" value="AcylCoA_DH/oxidase_NM_dom_sf"/>
</dbReference>
<dbReference type="InterPro" id="IPR009075">
    <property type="entry name" value="AcylCo_DH/oxidase_C"/>
</dbReference>
<dbReference type="InterPro" id="IPR046373">
    <property type="entry name" value="Acyl-CoA_Oxase/DH_mid-dom_sf"/>
</dbReference>
<dbReference type="InterPro" id="IPR006089">
    <property type="entry name" value="Acyl-CoA_DH_CS"/>
</dbReference>
<dbReference type="SUPFAM" id="SSF56645">
    <property type="entry name" value="Acyl-CoA dehydrogenase NM domain-like"/>
    <property type="match status" value="1"/>
</dbReference>
<accession>A0A0T6B187</accession>
<sequence>MDKNLKHKGITAFLVPLPSSGLTLGKREDKLGIRASPTCNFILENVRVPKENVLGEVGDGFKIAMLQLDKARIGIAAQALGIGQAALDVAVQYAANRKTFGKPINQQQAVKLRLADMALRLESARLLVWRAAVLCDQPGKYTKESSMAKWAASEAATFVTHATIQVLGGMGYVSDMPAERYYRDARITEIYGGITDIQKLLIGDIITKEYGY</sequence>
<feature type="domain" description="Acyl-CoA dehydrogenase/oxidase C-terminal" evidence="5">
    <location>
        <begin position="58"/>
        <end position="204"/>
    </location>
</feature>
<evidence type="ECO:0000256" key="2">
    <source>
        <dbReference type="ARBA" id="ARBA00009347"/>
    </source>
</evidence>
<evidence type="ECO:0000256" key="4">
    <source>
        <dbReference type="ARBA" id="ARBA00022827"/>
    </source>
</evidence>
<evidence type="ECO:0000313" key="7">
    <source>
        <dbReference type="Proteomes" id="UP000051574"/>
    </source>
</evidence>
<dbReference type="Proteomes" id="UP000051574">
    <property type="component" value="Unassembled WGS sequence"/>
</dbReference>
<proteinExistence type="inferred from homology"/>
<dbReference type="GO" id="GO:0003995">
    <property type="term" value="F:acyl-CoA dehydrogenase activity"/>
    <property type="evidence" value="ECO:0007669"/>
    <property type="project" value="InterPro"/>
</dbReference>
<comment type="cofactor">
    <cofactor evidence="1">
        <name>FAD</name>
        <dbReference type="ChEBI" id="CHEBI:57692"/>
    </cofactor>
</comment>
<dbReference type="PROSITE" id="PS00073">
    <property type="entry name" value="ACYL_COA_DH_2"/>
    <property type="match status" value="1"/>
</dbReference>
<dbReference type="FunFam" id="1.20.140.10:FF:000004">
    <property type="entry name" value="Acyl-CoA dehydrogenase FadE25"/>
    <property type="match status" value="1"/>
</dbReference>
<comment type="caution">
    <text evidence="6">The sequence shown here is derived from an EMBL/GenBank/DDBJ whole genome shotgun (WGS) entry which is preliminary data.</text>
</comment>
<keyword evidence="4" id="KW-0274">FAD</keyword>
<dbReference type="PANTHER" id="PTHR43884:SF26">
    <property type="entry name" value="MEDIUM-CHAIN SPECIFIC ACYL-COA DEHYDROGENASE, MITOCHONDRIAL-LIKE PROTEIN-RELATED"/>
    <property type="match status" value="1"/>
</dbReference>
<gene>
    <name evidence="6" type="ORF">AMK59_6289</name>
</gene>
<dbReference type="GO" id="GO:0046359">
    <property type="term" value="P:butyrate catabolic process"/>
    <property type="evidence" value="ECO:0007669"/>
    <property type="project" value="TreeGrafter"/>
</dbReference>
<dbReference type="Pfam" id="PF00441">
    <property type="entry name" value="Acyl-CoA_dh_1"/>
    <property type="match status" value="1"/>
</dbReference>
<dbReference type="GO" id="GO:0033539">
    <property type="term" value="P:fatty acid beta-oxidation using acyl-CoA dehydrogenase"/>
    <property type="evidence" value="ECO:0007669"/>
    <property type="project" value="TreeGrafter"/>
</dbReference>
<dbReference type="AlphaFoldDB" id="A0A0T6B187"/>
<comment type="similarity">
    <text evidence="2">Belongs to the acyl-CoA dehydrogenase family.</text>
</comment>
<dbReference type="Gene3D" id="1.20.140.10">
    <property type="entry name" value="Butyryl-CoA Dehydrogenase, subunit A, domain 3"/>
    <property type="match status" value="1"/>
</dbReference>
<organism evidence="6 7">
    <name type="scientific">Oryctes borbonicus</name>
    <dbReference type="NCBI Taxonomy" id="1629725"/>
    <lineage>
        <taxon>Eukaryota</taxon>
        <taxon>Metazoa</taxon>
        <taxon>Ecdysozoa</taxon>
        <taxon>Arthropoda</taxon>
        <taxon>Hexapoda</taxon>
        <taxon>Insecta</taxon>
        <taxon>Pterygota</taxon>
        <taxon>Neoptera</taxon>
        <taxon>Endopterygota</taxon>
        <taxon>Coleoptera</taxon>
        <taxon>Polyphaga</taxon>
        <taxon>Scarabaeiformia</taxon>
        <taxon>Scarabaeidae</taxon>
        <taxon>Dynastinae</taxon>
        <taxon>Oryctes</taxon>
    </lineage>
</organism>
<reference evidence="6 7" key="1">
    <citation type="submission" date="2015-09" db="EMBL/GenBank/DDBJ databases">
        <title>Draft genome of the scarab beetle Oryctes borbonicus.</title>
        <authorList>
            <person name="Meyer J.M."/>
            <person name="Markov G.V."/>
            <person name="Baskaran P."/>
            <person name="Herrmann M."/>
            <person name="Sommer R.J."/>
            <person name="Roedelsperger C."/>
        </authorList>
    </citation>
    <scope>NUCLEOTIDE SEQUENCE [LARGE SCALE GENOMIC DNA]</scope>
    <source>
        <strain evidence="6">OB123</strain>
        <tissue evidence="6">Whole animal</tissue>
    </source>
</reference>
<dbReference type="Gene3D" id="2.40.110.10">
    <property type="entry name" value="Butyryl-CoA Dehydrogenase, subunit A, domain 2"/>
    <property type="match status" value="1"/>
</dbReference>
<name>A0A0T6B187_9SCAR</name>
<evidence type="ECO:0000256" key="3">
    <source>
        <dbReference type="ARBA" id="ARBA00022630"/>
    </source>
</evidence>
<keyword evidence="7" id="KW-1185">Reference proteome</keyword>
<protein>
    <recommendedName>
        <fullName evidence="5">Acyl-CoA dehydrogenase/oxidase C-terminal domain-containing protein</fullName>
    </recommendedName>
</protein>
<evidence type="ECO:0000313" key="6">
    <source>
        <dbReference type="EMBL" id="KRT81142.1"/>
    </source>
</evidence>
<dbReference type="SUPFAM" id="SSF47203">
    <property type="entry name" value="Acyl-CoA dehydrogenase C-terminal domain-like"/>
    <property type="match status" value="1"/>
</dbReference>
<dbReference type="OrthoDB" id="10254877at2759"/>
<evidence type="ECO:0000259" key="5">
    <source>
        <dbReference type="Pfam" id="PF00441"/>
    </source>
</evidence>